<feature type="coiled-coil region" evidence="1">
    <location>
        <begin position="211"/>
        <end position="245"/>
    </location>
</feature>
<gene>
    <name evidence="2" type="ORF">ECPE_LOCUS13669</name>
</gene>
<sequence>MSTVDDVSWIEKLTENVSSKVKEICRVWTAIGIDGSRLQARKETLQSYLFSMLDEMYDEELAAQQTLMKSIKELETKISELETELGFSAVPIGDSLTLVLTEKALFDRFKSLEERAVSITESFNSLRKEEELLATRLGESTAVILFRHVPNQQQMRSLKANIDYLTMEKLRQDIIKIRAALETDSYLDIDLLSRITQDDALDVLPLSTEFLAQVEELRHKCDSRLSEIEAECLNLSDEILSLAARLNLDREELLNLDQPVSASFLSQLKNEASRLAELRRQNLSIFIENCRNELHDWWDACYLSENERNMITMEPGEYTEAVLSSLESEINHWKAFHAVHQSVFEAIKEWQTVFARFRETEMKKKDPVVLKNRGGILLKVEKEFKQLQRDLKRLETEVHRLSTDPDHSHLCVHGMPVMEFLEASKRQYDEDKENEVKQKKEIQKK</sequence>
<dbReference type="GO" id="GO:0051256">
    <property type="term" value="P:mitotic spindle midzone assembly"/>
    <property type="evidence" value="ECO:0007669"/>
    <property type="project" value="TreeGrafter"/>
</dbReference>
<organism evidence="4">
    <name type="scientific">Echinostoma caproni</name>
    <dbReference type="NCBI Taxonomy" id="27848"/>
    <lineage>
        <taxon>Eukaryota</taxon>
        <taxon>Metazoa</taxon>
        <taxon>Spiralia</taxon>
        <taxon>Lophotrochozoa</taxon>
        <taxon>Platyhelminthes</taxon>
        <taxon>Trematoda</taxon>
        <taxon>Digenea</taxon>
        <taxon>Plagiorchiida</taxon>
        <taxon>Echinostomata</taxon>
        <taxon>Echinostomatoidea</taxon>
        <taxon>Echinostomatidae</taxon>
        <taxon>Echinostoma</taxon>
    </lineage>
</organism>
<dbReference type="WBParaSite" id="ECPE_0001370901-mRNA-1">
    <property type="protein sequence ID" value="ECPE_0001370901-mRNA-1"/>
    <property type="gene ID" value="ECPE_0001370901"/>
</dbReference>
<dbReference type="GO" id="GO:0008017">
    <property type="term" value="F:microtubule binding"/>
    <property type="evidence" value="ECO:0007669"/>
    <property type="project" value="InterPro"/>
</dbReference>
<dbReference type="AlphaFoldDB" id="A0A183B384"/>
<dbReference type="Pfam" id="PF03999">
    <property type="entry name" value="MAP65_ASE1"/>
    <property type="match status" value="1"/>
</dbReference>
<dbReference type="InterPro" id="IPR007145">
    <property type="entry name" value="MAP65_Ase1_PRC1"/>
</dbReference>
<evidence type="ECO:0000313" key="2">
    <source>
        <dbReference type="EMBL" id="VDP90941.1"/>
    </source>
</evidence>
<dbReference type="PANTHER" id="PTHR19321">
    <property type="entry name" value="PROTEIN REGULATOR OF CYTOKINESIS 1 PRC1-RELATED"/>
    <property type="match status" value="1"/>
</dbReference>
<protein>
    <submittedName>
        <fullName evidence="4">Zgc:</fullName>
    </submittedName>
</protein>
<keyword evidence="1" id="KW-0175">Coiled coil</keyword>
<dbReference type="EMBL" id="UZAN01055642">
    <property type="protein sequence ID" value="VDP90941.1"/>
    <property type="molecule type" value="Genomic_DNA"/>
</dbReference>
<reference evidence="2 3" key="2">
    <citation type="submission" date="2018-11" db="EMBL/GenBank/DDBJ databases">
        <authorList>
            <consortium name="Pathogen Informatics"/>
        </authorList>
    </citation>
    <scope>NUCLEOTIDE SEQUENCE [LARGE SCALE GENOMIC DNA]</scope>
    <source>
        <strain evidence="2 3">Egypt</strain>
    </source>
</reference>
<proteinExistence type="predicted"/>
<dbReference type="GO" id="GO:1990023">
    <property type="term" value="C:mitotic spindle midzone"/>
    <property type="evidence" value="ECO:0007669"/>
    <property type="project" value="TreeGrafter"/>
</dbReference>
<evidence type="ECO:0000313" key="3">
    <source>
        <dbReference type="Proteomes" id="UP000272942"/>
    </source>
</evidence>
<dbReference type="PANTHER" id="PTHR19321:SF41">
    <property type="entry name" value="FASCETTO-RELATED"/>
    <property type="match status" value="1"/>
</dbReference>
<evidence type="ECO:0000256" key="1">
    <source>
        <dbReference type="SAM" id="Coils"/>
    </source>
</evidence>
<name>A0A183B384_9TREM</name>
<accession>A0A183B384</accession>
<dbReference type="Proteomes" id="UP000272942">
    <property type="component" value="Unassembled WGS sequence"/>
</dbReference>
<dbReference type="GO" id="GO:0005737">
    <property type="term" value="C:cytoplasm"/>
    <property type="evidence" value="ECO:0007669"/>
    <property type="project" value="TreeGrafter"/>
</dbReference>
<feature type="coiled-coil region" evidence="1">
    <location>
        <begin position="377"/>
        <end position="445"/>
    </location>
</feature>
<evidence type="ECO:0000313" key="4">
    <source>
        <dbReference type="WBParaSite" id="ECPE_0001370901-mRNA-1"/>
    </source>
</evidence>
<reference evidence="4" key="1">
    <citation type="submission" date="2016-06" db="UniProtKB">
        <authorList>
            <consortium name="WormBaseParasite"/>
        </authorList>
    </citation>
    <scope>IDENTIFICATION</scope>
</reference>
<dbReference type="Gene3D" id="1.20.58.1520">
    <property type="match status" value="1"/>
</dbReference>
<keyword evidence="3" id="KW-1185">Reference proteome</keyword>
<dbReference type="OrthoDB" id="642895at2759"/>